<feature type="region of interest" description="Disordered" evidence="1">
    <location>
        <begin position="58"/>
        <end position="84"/>
    </location>
</feature>
<evidence type="ECO:0000256" key="1">
    <source>
        <dbReference type="SAM" id="MobiDB-lite"/>
    </source>
</evidence>
<keyword evidence="3" id="KW-1185">Reference proteome</keyword>
<feature type="compositionally biased region" description="Basic residues" evidence="1">
    <location>
        <begin position="65"/>
        <end position="76"/>
    </location>
</feature>
<gene>
    <name evidence="2" type="ORF">Ga0074812_115145</name>
</gene>
<evidence type="ECO:0000313" key="3">
    <source>
        <dbReference type="Proteomes" id="UP000198802"/>
    </source>
</evidence>
<name>A0A0S4QQS5_9ACTN</name>
<proteinExistence type="predicted"/>
<organism evidence="2 3">
    <name type="scientific">Parafrankia irregularis</name>
    <dbReference type="NCBI Taxonomy" id="795642"/>
    <lineage>
        <taxon>Bacteria</taxon>
        <taxon>Bacillati</taxon>
        <taxon>Actinomycetota</taxon>
        <taxon>Actinomycetes</taxon>
        <taxon>Frankiales</taxon>
        <taxon>Frankiaceae</taxon>
        <taxon>Parafrankia</taxon>
    </lineage>
</organism>
<dbReference type="SUPFAM" id="SSF51556">
    <property type="entry name" value="Metallo-dependent hydrolases"/>
    <property type="match status" value="1"/>
</dbReference>
<dbReference type="AlphaFoldDB" id="A0A0S4QQS5"/>
<evidence type="ECO:0000313" key="2">
    <source>
        <dbReference type="EMBL" id="CUU57943.1"/>
    </source>
</evidence>
<dbReference type="InterPro" id="IPR032466">
    <property type="entry name" value="Metal_Hydrolase"/>
</dbReference>
<dbReference type="EMBL" id="FAOZ01000015">
    <property type="protein sequence ID" value="CUU57943.1"/>
    <property type="molecule type" value="Genomic_DNA"/>
</dbReference>
<protein>
    <submittedName>
        <fullName evidence="2">Uncharacterized protein</fullName>
    </submittedName>
</protein>
<dbReference type="Gene3D" id="3.20.20.140">
    <property type="entry name" value="Metal-dependent hydrolases"/>
    <property type="match status" value="1"/>
</dbReference>
<sequence length="110" mass="12126">MPYLLERMDLVWKGGVGGIDLPRPPSSYIAGRVFGCLFDDQHGLVSRPSVGMDNILFETEPPQRGGRHPERRRRARGGQGCAGPSRRWWAAVAARIVGKIISGWIFAVSP</sequence>
<reference evidence="3" key="1">
    <citation type="submission" date="2015-11" db="EMBL/GenBank/DDBJ databases">
        <authorList>
            <person name="Varghese N."/>
        </authorList>
    </citation>
    <scope>NUCLEOTIDE SEQUENCE [LARGE SCALE GENOMIC DNA]</scope>
    <source>
        <strain evidence="3">DSM 45899</strain>
    </source>
</reference>
<accession>A0A0S4QQS5</accession>
<dbReference type="Proteomes" id="UP000198802">
    <property type="component" value="Unassembled WGS sequence"/>
</dbReference>